<dbReference type="Gene3D" id="2.10.25.10">
    <property type="entry name" value="Laminin"/>
    <property type="match status" value="1"/>
</dbReference>
<evidence type="ECO:0000256" key="8">
    <source>
        <dbReference type="ARBA" id="ARBA00022588"/>
    </source>
</evidence>
<dbReference type="OrthoDB" id="6150863at2759"/>
<dbReference type="GO" id="GO:0031640">
    <property type="term" value="P:killing of cells of another organism"/>
    <property type="evidence" value="ECO:0007669"/>
    <property type="project" value="UniProtKB-KW"/>
</dbReference>
<keyword evidence="18" id="KW-0325">Glycoprotein</keyword>
<gene>
    <name evidence="24" type="primary">c8a</name>
</gene>
<keyword evidence="6" id="KW-0245">EGF-like domain</keyword>
<comment type="subcellular location">
    <subcellularLocation>
        <location evidence="2">Secreted</location>
    </subcellularLocation>
    <subcellularLocation>
        <location evidence="1">Target cell membrane</location>
        <topology evidence="1">Multi-pass membrane protein</topology>
    </subcellularLocation>
</comment>
<dbReference type="PANTHER" id="PTHR45742:SF1">
    <property type="entry name" value="COMPLEMENT COMPONENT C8 ALPHA CHAIN"/>
    <property type="match status" value="1"/>
</dbReference>
<keyword evidence="11" id="KW-0677">Repeat</keyword>
<feature type="disulfide bond" evidence="20">
    <location>
        <begin position="123"/>
        <end position="138"/>
    </location>
</feature>
<dbReference type="InterPro" id="IPR000884">
    <property type="entry name" value="TSP1_rpt"/>
</dbReference>
<dbReference type="SUPFAM" id="SSF82895">
    <property type="entry name" value="TSP-1 type 1 repeat"/>
    <property type="match status" value="2"/>
</dbReference>
<dbReference type="InterPro" id="IPR048831">
    <property type="entry name" value="C8A_B_C6_EGF-like"/>
</dbReference>
<evidence type="ECO:0000313" key="23">
    <source>
        <dbReference type="Proteomes" id="UP000515145"/>
    </source>
</evidence>
<dbReference type="SMART" id="SM00192">
    <property type="entry name" value="LDLa"/>
    <property type="match status" value="1"/>
</dbReference>
<evidence type="ECO:0000256" key="4">
    <source>
        <dbReference type="ARBA" id="ARBA00022452"/>
    </source>
</evidence>
<dbReference type="GeneID" id="114450218"/>
<evidence type="ECO:0000256" key="15">
    <source>
        <dbReference type="ARBA" id="ARBA00023058"/>
    </source>
</evidence>
<evidence type="ECO:0000256" key="14">
    <source>
        <dbReference type="ARBA" id="ARBA00022875"/>
    </source>
</evidence>
<dbReference type="PANTHER" id="PTHR45742">
    <property type="entry name" value="COMPLEMENT COMPONENT C6"/>
    <property type="match status" value="1"/>
</dbReference>
<keyword evidence="10 21" id="KW-0732">Signal</keyword>
<dbReference type="FunCoup" id="A0A6P7K3U2">
    <property type="interactions" value="918"/>
</dbReference>
<dbReference type="InterPro" id="IPR020863">
    <property type="entry name" value="MACPF_CS"/>
</dbReference>
<keyword evidence="17 20" id="KW-1015">Disulfide bond</keyword>
<feature type="chain" id="PRO_5027714545" evidence="21">
    <location>
        <begin position="26"/>
        <end position="595"/>
    </location>
</feature>
<evidence type="ECO:0000256" key="13">
    <source>
        <dbReference type="ARBA" id="ARBA00022859"/>
    </source>
</evidence>
<dbReference type="Gene3D" id="4.10.400.10">
    <property type="entry name" value="Low-density Lipoprotein Receptor"/>
    <property type="match status" value="1"/>
</dbReference>
<evidence type="ECO:0000256" key="1">
    <source>
        <dbReference type="ARBA" id="ARBA00004276"/>
    </source>
</evidence>
<evidence type="ECO:0000256" key="21">
    <source>
        <dbReference type="SAM" id="SignalP"/>
    </source>
</evidence>
<dbReference type="SMART" id="SM00209">
    <property type="entry name" value="TSP1"/>
    <property type="match status" value="2"/>
</dbReference>
<evidence type="ECO:0000256" key="10">
    <source>
        <dbReference type="ARBA" id="ARBA00022729"/>
    </source>
</evidence>
<dbReference type="InterPro" id="IPR036055">
    <property type="entry name" value="LDL_receptor-like_sf"/>
</dbReference>
<name>A0A6P7K3U2_9TELE</name>
<keyword evidence="19" id="KW-1053">Target membrane</keyword>
<dbReference type="InterPro" id="IPR020864">
    <property type="entry name" value="MACPF"/>
</dbReference>
<sequence>MGTFYFLLGLCTLYLLPNFSPLVNAWNAGTSGRNDRSVNRLTPINCKMGSWSSWTPCNPCTDQTFRFRYLENPSQFGGSVCYETLWDKRVCPRATTQCLEPDYCGESFTCNQTGRCISPSLRCNGEMDCADFSDEEGCDDINNRKDKCSTLMPIPGAERGTQGYNILTEDFVDPVLDPQYFGGMCEYVYNGEWRKFVYDALCVNLHYNEDEKNYRKPYNYHSYRFVAEARSEGSYEFYKDMAGLLKARKTQSSYNAGVTVGVYYVEAGLSGSHESEVLTNITKHKSQDLGFIRIWSKVQTALFKMRSNKLMLHEDFYMSLMDLPEEYDFGMYSRFLNMFGTHYVTEGTMGGSLEYIVVVNKTAMAQSNVEAEQAGYCIGGSIGVSYPATPSVTVGGKLSGKHCDKVGSLTRENLSGSSMINDVYTLVKGGITDSSAGVLAIRNPDTYKKWGKSLKYNPALIEYEVMPIYELVRVSTAADHVGVRISNLKMAVDEYLQQFHSCRCAPCMHNGIPMLSSTSCKCICKSGYEGEACEQTQRGDTKIDGSWSCWGAWSTCAYGTKTRTRVCDNPAPERGGTACLGSSSQTLRCWRESAV</sequence>
<dbReference type="Pfam" id="PF00057">
    <property type="entry name" value="Ldl_recept_a"/>
    <property type="match status" value="1"/>
</dbReference>
<evidence type="ECO:0000256" key="19">
    <source>
        <dbReference type="ARBA" id="ARBA00023298"/>
    </source>
</evidence>
<dbReference type="RefSeq" id="XP_028284023.1">
    <property type="nucleotide sequence ID" value="XM_028428222.1"/>
</dbReference>
<keyword evidence="5" id="KW-0964">Secreted</keyword>
<evidence type="ECO:0000256" key="20">
    <source>
        <dbReference type="PROSITE-ProRule" id="PRU00124"/>
    </source>
</evidence>
<keyword evidence="8" id="KW-0399">Innate immunity</keyword>
<evidence type="ECO:0000256" key="3">
    <source>
        <dbReference type="ARBA" id="ARBA00009214"/>
    </source>
</evidence>
<dbReference type="Proteomes" id="UP000515145">
    <property type="component" value="Chromosome 17"/>
</dbReference>
<dbReference type="CDD" id="cd00112">
    <property type="entry name" value="LDLa"/>
    <property type="match status" value="1"/>
</dbReference>
<evidence type="ECO:0000256" key="6">
    <source>
        <dbReference type="ARBA" id="ARBA00022536"/>
    </source>
</evidence>
<dbReference type="Gene3D" id="2.20.100.10">
    <property type="entry name" value="Thrombospondin type-1 (TSP1) repeat"/>
    <property type="match status" value="1"/>
</dbReference>
<keyword evidence="23" id="KW-1185">Reference proteome</keyword>
<dbReference type="GO" id="GO:0045087">
    <property type="term" value="P:innate immune response"/>
    <property type="evidence" value="ECO:0007669"/>
    <property type="project" value="UniProtKB-KW"/>
</dbReference>
<dbReference type="PROSITE" id="PS00279">
    <property type="entry name" value="MACPF_1"/>
    <property type="match status" value="1"/>
</dbReference>
<evidence type="ECO:0000256" key="5">
    <source>
        <dbReference type="ARBA" id="ARBA00022525"/>
    </source>
</evidence>
<dbReference type="InterPro" id="IPR002172">
    <property type="entry name" value="LDrepeatLR_classA_rpt"/>
</dbReference>
<dbReference type="InterPro" id="IPR036383">
    <property type="entry name" value="TSP1_rpt_sf"/>
</dbReference>
<accession>A0A6P7K3U2</accession>
<dbReference type="SUPFAM" id="SSF57424">
    <property type="entry name" value="LDL receptor-like module"/>
    <property type="match status" value="1"/>
</dbReference>
<dbReference type="PRINTS" id="PR01705">
    <property type="entry name" value="TSP1REPEAT"/>
</dbReference>
<keyword evidence="9" id="KW-0812">Transmembrane</keyword>
<dbReference type="GO" id="GO:0005576">
    <property type="term" value="C:extracellular region"/>
    <property type="evidence" value="ECO:0007669"/>
    <property type="project" value="UniProtKB-SubCell"/>
</dbReference>
<dbReference type="Pfam" id="PF01823">
    <property type="entry name" value="MACPF"/>
    <property type="match status" value="1"/>
</dbReference>
<keyword evidence="7" id="KW-1052">Target cell membrane</keyword>
<feature type="domain" description="MACPF" evidence="22">
    <location>
        <begin position="144"/>
        <end position="503"/>
    </location>
</feature>
<dbReference type="GO" id="GO:0044218">
    <property type="term" value="C:other organism cell membrane"/>
    <property type="evidence" value="ECO:0007669"/>
    <property type="project" value="UniProtKB-KW"/>
</dbReference>
<dbReference type="PROSITE" id="PS50068">
    <property type="entry name" value="LDLRA_2"/>
    <property type="match status" value="1"/>
</dbReference>
<dbReference type="PROSITE" id="PS51412">
    <property type="entry name" value="MACPF_2"/>
    <property type="match status" value="1"/>
</dbReference>
<dbReference type="InParanoid" id="A0A6P7K3U2"/>
<comment type="caution">
    <text evidence="20">Lacks conserved residue(s) required for the propagation of feature annotation.</text>
</comment>
<evidence type="ECO:0000259" key="22">
    <source>
        <dbReference type="PROSITE" id="PS51412"/>
    </source>
</evidence>
<evidence type="ECO:0000256" key="2">
    <source>
        <dbReference type="ARBA" id="ARBA00004613"/>
    </source>
</evidence>
<evidence type="ECO:0000256" key="17">
    <source>
        <dbReference type="ARBA" id="ARBA00023157"/>
    </source>
</evidence>
<keyword evidence="4" id="KW-1134">Transmembrane beta strand</keyword>
<protein>
    <submittedName>
        <fullName evidence="24">Complement component C8 alpha chain</fullName>
    </submittedName>
</protein>
<keyword evidence="13" id="KW-0391">Immunity</keyword>
<evidence type="ECO:0000256" key="9">
    <source>
        <dbReference type="ARBA" id="ARBA00022692"/>
    </source>
</evidence>
<proteinExistence type="inferred from homology"/>
<evidence type="ECO:0000256" key="18">
    <source>
        <dbReference type="ARBA" id="ARBA00023180"/>
    </source>
</evidence>
<dbReference type="GO" id="GO:0006958">
    <property type="term" value="P:complement activation, classical pathway"/>
    <property type="evidence" value="ECO:0007669"/>
    <property type="project" value="UniProtKB-KW"/>
</dbReference>
<keyword evidence="16" id="KW-0472">Membrane</keyword>
<dbReference type="InterPro" id="IPR001862">
    <property type="entry name" value="MAC_perforin"/>
</dbReference>
<evidence type="ECO:0000256" key="7">
    <source>
        <dbReference type="ARBA" id="ARBA00022537"/>
    </source>
</evidence>
<dbReference type="PROSITE" id="PS50092">
    <property type="entry name" value="TSP1"/>
    <property type="match status" value="2"/>
</dbReference>
<evidence type="ECO:0000256" key="11">
    <source>
        <dbReference type="ARBA" id="ARBA00022737"/>
    </source>
</evidence>
<feature type="signal peptide" evidence="21">
    <location>
        <begin position="1"/>
        <end position="25"/>
    </location>
</feature>
<evidence type="ECO:0000313" key="24">
    <source>
        <dbReference type="RefSeq" id="XP_028284023.1"/>
    </source>
</evidence>
<dbReference type="InterPro" id="IPR023415">
    <property type="entry name" value="LDLR_class-A_CS"/>
</dbReference>
<evidence type="ECO:0000256" key="16">
    <source>
        <dbReference type="ARBA" id="ARBA00023136"/>
    </source>
</evidence>
<keyword evidence="12" id="KW-0204">Cytolysis</keyword>
<reference evidence="24" key="1">
    <citation type="submission" date="2025-08" db="UniProtKB">
        <authorList>
            <consortium name="RefSeq"/>
        </authorList>
    </citation>
    <scope>IDENTIFICATION</scope>
</reference>
<dbReference type="Pfam" id="PF21195">
    <property type="entry name" value="EGF_C8A_B_C6"/>
    <property type="match status" value="1"/>
</dbReference>
<dbReference type="CTD" id="731"/>
<organism evidence="23 24">
    <name type="scientific">Parambassis ranga</name>
    <name type="common">Indian glassy fish</name>
    <dbReference type="NCBI Taxonomy" id="210632"/>
    <lineage>
        <taxon>Eukaryota</taxon>
        <taxon>Metazoa</taxon>
        <taxon>Chordata</taxon>
        <taxon>Craniata</taxon>
        <taxon>Vertebrata</taxon>
        <taxon>Euteleostomi</taxon>
        <taxon>Actinopterygii</taxon>
        <taxon>Neopterygii</taxon>
        <taxon>Teleostei</taxon>
        <taxon>Neoteleostei</taxon>
        <taxon>Acanthomorphata</taxon>
        <taxon>Ovalentaria</taxon>
        <taxon>Ambassidae</taxon>
        <taxon>Parambassis</taxon>
    </lineage>
</organism>
<dbReference type="AlphaFoldDB" id="A0A6P7K3U2"/>
<dbReference type="GO" id="GO:0005579">
    <property type="term" value="C:membrane attack complex"/>
    <property type="evidence" value="ECO:0007669"/>
    <property type="project" value="UniProtKB-KW"/>
</dbReference>
<keyword evidence="14" id="KW-0180">Complement pathway</keyword>
<dbReference type="PRINTS" id="PR00764">
    <property type="entry name" value="COMPLEMENTC9"/>
</dbReference>
<dbReference type="SMART" id="SM00457">
    <property type="entry name" value="MACPF"/>
    <property type="match status" value="1"/>
</dbReference>
<dbReference type="PROSITE" id="PS01209">
    <property type="entry name" value="LDLRA_1"/>
    <property type="match status" value="1"/>
</dbReference>
<comment type="similarity">
    <text evidence="3">Belongs to the complement C6/C7/C8/C9 family.</text>
</comment>
<keyword evidence="15" id="KW-0473">Membrane attack complex</keyword>
<evidence type="ECO:0000256" key="12">
    <source>
        <dbReference type="ARBA" id="ARBA00022852"/>
    </source>
</evidence>
<feature type="disulfide bond" evidence="20">
    <location>
        <begin position="104"/>
        <end position="116"/>
    </location>
</feature>